<dbReference type="Proteomes" id="UP001488805">
    <property type="component" value="Unassembled WGS sequence"/>
</dbReference>
<comment type="caution">
    <text evidence="1">The sequence shown here is derived from an EMBL/GenBank/DDBJ whole genome shotgun (WGS) entry which is preliminary data.</text>
</comment>
<evidence type="ECO:0000313" key="2">
    <source>
        <dbReference type="Proteomes" id="UP001488805"/>
    </source>
</evidence>
<name>A0AAW1ETG8_ZOAVI</name>
<dbReference type="EMBL" id="JBCEZU010000134">
    <property type="protein sequence ID" value="KAK9525526.1"/>
    <property type="molecule type" value="Genomic_DNA"/>
</dbReference>
<organism evidence="1 2">
    <name type="scientific">Zoarces viviparus</name>
    <name type="common">Viviparous eelpout</name>
    <name type="synonym">Blennius viviparus</name>
    <dbReference type="NCBI Taxonomy" id="48416"/>
    <lineage>
        <taxon>Eukaryota</taxon>
        <taxon>Metazoa</taxon>
        <taxon>Chordata</taxon>
        <taxon>Craniata</taxon>
        <taxon>Vertebrata</taxon>
        <taxon>Euteleostomi</taxon>
        <taxon>Actinopterygii</taxon>
        <taxon>Neopterygii</taxon>
        <taxon>Teleostei</taxon>
        <taxon>Neoteleostei</taxon>
        <taxon>Acanthomorphata</taxon>
        <taxon>Eupercaria</taxon>
        <taxon>Perciformes</taxon>
        <taxon>Cottioidei</taxon>
        <taxon>Zoarcales</taxon>
        <taxon>Zoarcidae</taxon>
        <taxon>Zoarcinae</taxon>
        <taxon>Zoarces</taxon>
    </lineage>
</organism>
<sequence>MSAEYGINPPLEQVLSEDAVIPPVVGVQVQLLCRGQNSTVTKPPDWRTVIWTRHAGDGTGGQSKLAHQRGESTLPAISRSSLQWIGSPYRPPARLGERPDASGKWGGEADEVILRCPWSFER</sequence>
<gene>
    <name evidence="1" type="ORF">VZT92_016221</name>
</gene>
<accession>A0AAW1ETG8</accession>
<keyword evidence="2" id="KW-1185">Reference proteome</keyword>
<reference evidence="1 2" key="1">
    <citation type="journal article" date="2024" name="Genome Biol. Evol.">
        <title>Chromosome-level genome assembly of the viviparous eelpout Zoarces viviparus.</title>
        <authorList>
            <person name="Fuhrmann N."/>
            <person name="Brasseur M.V."/>
            <person name="Bakowski C.E."/>
            <person name="Podsiadlowski L."/>
            <person name="Prost S."/>
            <person name="Krehenwinkel H."/>
            <person name="Mayer C."/>
        </authorList>
    </citation>
    <scope>NUCLEOTIDE SEQUENCE [LARGE SCALE GENOMIC DNA]</scope>
    <source>
        <strain evidence="1">NO-MEL_2022_Ind0_liver</strain>
    </source>
</reference>
<dbReference type="AlphaFoldDB" id="A0AAW1ETG8"/>
<protein>
    <submittedName>
        <fullName evidence="1">Uncharacterized protein</fullName>
    </submittedName>
</protein>
<proteinExistence type="predicted"/>
<evidence type="ECO:0000313" key="1">
    <source>
        <dbReference type="EMBL" id="KAK9525526.1"/>
    </source>
</evidence>